<dbReference type="Proteomes" id="UP000024635">
    <property type="component" value="Unassembled WGS sequence"/>
</dbReference>
<dbReference type="EMBL" id="JARK01001345">
    <property type="protein sequence ID" value="EYC27427.1"/>
    <property type="molecule type" value="Genomic_DNA"/>
</dbReference>
<sequence>MYSCGHYNPNIWHCYRCMATTPVFGTTLISNGSSNSSALHHDQGLTVQAQPSTESKMHTLQAAVLLAFLAPVLGQCSLSILEFEFYGRQKDSIPVGSLEECVRWCYDDSSCDAMTFDPLYFCTKYALSPSSSLSRVEVRPFEVQAYKVERRAAPSCNKMGTVTI</sequence>
<proteinExistence type="predicted"/>
<evidence type="ECO:0008006" key="3">
    <source>
        <dbReference type="Google" id="ProtNLM"/>
    </source>
</evidence>
<evidence type="ECO:0000313" key="2">
    <source>
        <dbReference type="Proteomes" id="UP000024635"/>
    </source>
</evidence>
<comment type="caution">
    <text evidence="1">The sequence shown here is derived from an EMBL/GenBank/DDBJ whole genome shotgun (WGS) entry which is preliminary data.</text>
</comment>
<name>A0A016VK67_9BILA</name>
<accession>A0A016VK67</accession>
<evidence type="ECO:0000313" key="1">
    <source>
        <dbReference type="EMBL" id="EYC27427.1"/>
    </source>
</evidence>
<reference evidence="2" key="1">
    <citation type="journal article" date="2015" name="Nat. Genet.">
        <title>The genome and transcriptome of the zoonotic hookworm Ancylostoma ceylanicum identify infection-specific gene families.</title>
        <authorList>
            <person name="Schwarz E.M."/>
            <person name="Hu Y."/>
            <person name="Antoshechkin I."/>
            <person name="Miller M.M."/>
            <person name="Sternberg P.W."/>
            <person name="Aroian R.V."/>
        </authorList>
    </citation>
    <scope>NUCLEOTIDE SEQUENCE</scope>
    <source>
        <strain evidence="2">HY135</strain>
    </source>
</reference>
<dbReference type="AlphaFoldDB" id="A0A016VK67"/>
<organism evidence="1 2">
    <name type="scientific">Ancylostoma ceylanicum</name>
    <dbReference type="NCBI Taxonomy" id="53326"/>
    <lineage>
        <taxon>Eukaryota</taxon>
        <taxon>Metazoa</taxon>
        <taxon>Ecdysozoa</taxon>
        <taxon>Nematoda</taxon>
        <taxon>Chromadorea</taxon>
        <taxon>Rhabditida</taxon>
        <taxon>Rhabditina</taxon>
        <taxon>Rhabditomorpha</taxon>
        <taxon>Strongyloidea</taxon>
        <taxon>Ancylostomatidae</taxon>
        <taxon>Ancylostomatinae</taxon>
        <taxon>Ancylostoma</taxon>
    </lineage>
</organism>
<gene>
    <name evidence="1" type="primary">Acey_s0009.g719</name>
    <name evidence="1" type="ORF">Y032_0009g719</name>
</gene>
<keyword evidence="2" id="KW-1185">Reference proteome</keyword>
<protein>
    <recommendedName>
        <fullName evidence="3">Apple domain-containing protein</fullName>
    </recommendedName>
</protein>